<dbReference type="EMBL" id="CP026309">
    <property type="protein sequence ID" value="AUV81555.1"/>
    <property type="molecule type" value="Genomic_DNA"/>
</dbReference>
<name>A0A2I8VI17_9EURY</name>
<dbReference type="InterPro" id="IPR055923">
    <property type="entry name" value="DUF7500"/>
</dbReference>
<reference evidence="1 2" key="1">
    <citation type="submission" date="2018-01" db="EMBL/GenBank/DDBJ databases">
        <title>Complete genome sequence of Salinigranum rubrum GX10T, an extremely halophilic archaeon isolated from a marine solar saltern.</title>
        <authorList>
            <person name="Han S."/>
        </authorList>
    </citation>
    <scope>NUCLEOTIDE SEQUENCE [LARGE SCALE GENOMIC DNA]</scope>
    <source>
        <strain evidence="1 2">GX10</strain>
    </source>
</reference>
<dbReference type="Proteomes" id="UP000236584">
    <property type="component" value="Chromosome"/>
</dbReference>
<dbReference type="OrthoDB" id="177137at2157"/>
<proteinExistence type="predicted"/>
<dbReference type="Pfam" id="PF24332">
    <property type="entry name" value="DUF7500"/>
    <property type="match status" value="1"/>
</dbReference>
<evidence type="ECO:0000313" key="2">
    <source>
        <dbReference type="Proteomes" id="UP000236584"/>
    </source>
</evidence>
<accession>A0A2I8VI17</accession>
<gene>
    <name evidence="1" type="ORF">C2R22_07700</name>
</gene>
<dbReference type="GeneID" id="35591964"/>
<sequence length="183" mass="19641">MPPHGSRDEEGVIDPEDLDITKNEQVKQLREGQYIIATDGTADDVADLREDIKAELEAESTPASDPRSALVDHLESLSTANGFVVAGRFDGDVHVTESASDDPGAVFRDLLTWYATHVDEGTPSPEVLGILCLAGEVQVRYPVRTLVDLLAAHDLSPDDSIRDLLAAVRDDGLVLPPDDDASG</sequence>
<evidence type="ECO:0000313" key="1">
    <source>
        <dbReference type="EMBL" id="AUV81555.1"/>
    </source>
</evidence>
<dbReference type="RefSeq" id="WP_103425243.1">
    <property type="nucleotide sequence ID" value="NZ_CP026309.1"/>
</dbReference>
<organism evidence="1 2">
    <name type="scientific">Salinigranum rubrum</name>
    <dbReference type="NCBI Taxonomy" id="755307"/>
    <lineage>
        <taxon>Archaea</taxon>
        <taxon>Methanobacteriati</taxon>
        <taxon>Methanobacteriota</taxon>
        <taxon>Stenosarchaea group</taxon>
        <taxon>Halobacteria</taxon>
        <taxon>Halobacteriales</taxon>
        <taxon>Haloferacaceae</taxon>
        <taxon>Salinigranum</taxon>
    </lineage>
</organism>
<protein>
    <submittedName>
        <fullName evidence="1">Uncharacterized protein</fullName>
    </submittedName>
</protein>
<dbReference type="AlphaFoldDB" id="A0A2I8VI17"/>
<dbReference type="KEGG" id="srub:C2R22_07700"/>
<keyword evidence="2" id="KW-1185">Reference proteome</keyword>